<sequence length="327" mass="35116">MASSTGGGSRFARRMFLLAAAIAVAVLTYTATWFYLARALEQRTAETVATLNGNGVRAFCEEPEAKGYPFRIGLFCRSVFYENRKGGISVRAGALRSAAQVYQPFRVVGELDGPATIRLPFAAALEARWENLRASTRLAHPLPERLSVEGRQVVLSYEEGDNTPLATAKAVQFHARPQEADLEAAASFNRLALDKRAAPDLPPLDGRIRMTLNEGLSLLDDDPLDLRGQSGTIHELAVAIAGDEASFALSGPVAIDANGLIDAELAVRVKDPVAVGRYLAQIFPDARDEITTAAAAFSGLGDTPLQLRISRSRVFAGFIPLGKIPPI</sequence>
<comment type="caution">
    <text evidence="1">The sequence shown here is derived from an EMBL/GenBank/DDBJ whole genome shotgun (WGS) entry which is preliminary data.</text>
</comment>
<reference evidence="1 2" key="1">
    <citation type="submission" date="2022-09" db="EMBL/GenBank/DDBJ databases">
        <title>Chelativorans salina sp. nov., a novel slightly halophilic bacterium isolated from a saline lake sediment enrichment.</title>
        <authorList>
            <person name="Gao L."/>
            <person name="Fang B.-Z."/>
            <person name="Li W.-J."/>
        </authorList>
    </citation>
    <scope>NUCLEOTIDE SEQUENCE [LARGE SCALE GENOMIC DNA]</scope>
    <source>
        <strain evidence="1 2">EGI FJ00035</strain>
    </source>
</reference>
<protein>
    <submittedName>
        <fullName evidence="1">DUF2125 domain-containing protein</fullName>
    </submittedName>
</protein>
<gene>
    <name evidence="1" type="ORF">N5A92_20130</name>
</gene>
<evidence type="ECO:0000313" key="2">
    <source>
        <dbReference type="Proteomes" id="UP001320831"/>
    </source>
</evidence>
<organism evidence="1 2">
    <name type="scientific">Chelativorans salis</name>
    <dbReference type="NCBI Taxonomy" id="2978478"/>
    <lineage>
        <taxon>Bacteria</taxon>
        <taxon>Pseudomonadati</taxon>
        <taxon>Pseudomonadota</taxon>
        <taxon>Alphaproteobacteria</taxon>
        <taxon>Hyphomicrobiales</taxon>
        <taxon>Phyllobacteriaceae</taxon>
        <taxon>Chelativorans</taxon>
    </lineage>
</organism>
<accession>A0ABT2LVY6</accession>
<dbReference type="RefSeq" id="WP_260905791.1">
    <property type="nucleotide sequence ID" value="NZ_JAOCZP010000007.1"/>
</dbReference>
<proteinExistence type="predicted"/>
<dbReference type="EMBL" id="JAOCZP010000007">
    <property type="protein sequence ID" value="MCT7377329.1"/>
    <property type="molecule type" value="Genomic_DNA"/>
</dbReference>
<dbReference type="InterPro" id="IPR018666">
    <property type="entry name" value="DUF2125"/>
</dbReference>
<dbReference type="Pfam" id="PF09898">
    <property type="entry name" value="DUF2125"/>
    <property type="match status" value="1"/>
</dbReference>
<name>A0ABT2LVY6_9HYPH</name>
<keyword evidence="2" id="KW-1185">Reference proteome</keyword>
<dbReference type="Proteomes" id="UP001320831">
    <property type="component" value="Unassembled WGS sequence"/>
</dbReference>
<evidence type="ECO:0000313" key="1">
    <source>
        <dbReference type="EMBL" id="MCT7377329.1"/>
    </source>
</evidence>